<feature type="compositionally biased region" description="Basic and acidic residues" evidence="2">
    <location>
        <begin position="364"/>
        <end position="377"/>
    </location>
</feature>
<evidence type="ECO:0000313" key="3">
    <source>
        <dbReference type="EMBL" id="KAJ1374306.1"/>
    </source>
</evidence>
<feature type="coiled-coil region" evidence="1">
    <location>
        <begin position="31"/>
        <end position="345"/>
    </location>
</feature>
<dbReference type="AlphaFoldDB" id="A0AAD5RE32"/>
<comment type="caution">
    <text evidence="3">The sequence shown here is derived from an EMBL/GenBank/DDBJ whole genome shotgun (WGS) entry which is preliminary data.</text>
</comment>
<accession>A0AAD5RE32</accession>
<dbReference type="GO" id="GO:0005802">
    <property type="term" value="C:trans-Golgi network"/>
    <property type="evidence" value="ECO:0007669"/>
    <property type="project" value="TreeGrafter"/>
</dbReference>
<gene>
    <name evidence="3" type="ORF">KIN20_036972</name>
</gene>
<dbReference type="GO" id="GO:0031267">
    <property type="term" value="F:small GTPase binding"/>
    <property type="evidence" value="ECO:0007669"/>
    <property type="project" value="TreeGrafter"/>
</dbReference>
<proteinExistence type="predicted"/>
<dbReference type="GO" id="GO:0099518">
    <property type="term" value="P:vesicle cytoskeletal trafficking"/>
    <property type="evidence" value="ECO:0007669"/>
    <property type="project" value="TreeGrafter"/>
</dbReference>
<sequence>MEDECSSEANTSSDTLVTTNTADGDDGGHQLQSLFEKYQVQQKEIERLEEQNSDYREKLLKAIRERDLSDELLRNIRDTQKKETSELEKRCRDYEIQLKAVQDRASAQEAHYNVTIKDLSLKYNNSVSQLTKKLDNSEKEKNDAVVKYATREAEIMRIRGDIQKKEQELAECQKAKEELEHCQSQENLEQLEKSNNSLRVELENAKHERSDLESKLKLAEKRVEASNATIAELKQQSDVLRKQLIQLKEEKSQLQEENKQLSLKTQIQESRRVHEAEELNKSQQLVEQQLVEANSNCSRLMESNREVNSRLEDVKRENLDLLKKLQDLEDQLSLEEEANTKASVELSRLHGIEKQVLSSQKMAEQSRIDKEQAEREF</sequence>
<feature type="compositionally biased region" description="Polar residues" evidence="2">
    <location>
        <begin position="7"/>
        <end position="22"/>
    </location>
</feature>
<reference evidence="3" key="1">
    <citation type="submission" date="2021-06" db="EMBL/GenBank/DDBJ databases">
        <title>Parelaphostrongylus tenuis whole genome reference sequence.</title>
        <authorList>
            <person name="Garwood T.J."/>
            <person name="Larsen P.A."/>
            <person name="Fountain-Jones N.M."/>
            <person name="Garbe J.R."/>
            <person name="Macchietto M.G."/>
            <person name="Kania S.A."/>
            <person name="Gerhold R.W."/>
            <person name="Richards J.E."/>
            <person name="Wolf T.M."/>
        </authorList>
    </citation>
    <scope>NUCLEOTIDE SEQUENCE</scope>
    <source>
        <strain evidence="3">MNPRO001-30</strain>
        <tissue evidence="3">Meninges</tissue>
    </source>
</reference>
<dbReference type="Proteomes" id="UP001196413">
    <property type="component" value="Unassembled WGS sequence"/>
</dbReference>
<feature type="region of interest" description="Disordered" evidence="2">
    <location>
        <begin position="357"/>
        <end position="377"/>
    </location>
</feature>
<feature type="region of interest" description="Disordered" evidence="2">
    <location>
        <begin position="1"/>
        <end position="30"/>
    </location>
</feature>
<protein>
    <submittedName>
        <fullName evidence="3">Uncharacterized protein</fullName>
    </submittedName>
</protein>
<dbReference type="InterPro" id="IPR038830">
    <property type="entry name" value="CCDC186"/>
</dbReference>
<evidence type="ECO:0000313" key="4">
    <source>
        <dbReference type="Proteomes" id="UP001196413"/>
    </source>
</evidence>
<dbReference type="PANTHER" id="PTHR18911:SF5">
    <property type="entry name" value="COILED-COIL DOMAIN-CONTAINING PROTEIN 186"/>
    <property type="match status" value="1"/>
</dbReference>
<dbReference type="EMBL" id="JAHQIW010007447">
    <property type="protein sequence ID" value="KAJ1374306.1"/>
    <property type="molecule type" value="Genomic_DNA"/>
</dbReference>
<dbReference type="PANTHER" id="PTHR18911">
    <property type="entry name" value="CTCL TUMOR ANTIGEN HD-CL-01"/>
    <property type="match status" value="1"/>
</dbReference>
<evidence type="ECO:0000256" key="1">
    <source>
        <dbReference type="SAM" id="Coils"/>
    </source>
</evidence>
<name>A0AAD5RE32_PARTN</name>
<organism evidence="3 4">
    <name type="scientific">Parelaphostrongylus tenuis</name>
    <name type="common">Meningeal worm</name>
    <dbReference type="NCBI Taxonomy" id="148309"/>
    <lineage>
        <taxon>Eukaryota</taxon>
        <taxon>Metazoa</taxon>
        <taxon>Ecdysozoa</taxon>
        <taxon>Nematoda</taxon>
        <taxon>Chromadorea</taxon>
        <taxon>Rhabditida</taxon>
        <taxon>Rhabditina</taxon>
        <taxon>Rhabditomorpha</taxon>
        <taxon>Strongyloidea</taxon>
        <taxon>Metastrongylidae</taxon>
        <taxon>Parelaphostrongylus</taxon>
    </lineage>
</organism>
<evidence type="ECO:0000256" key="2">
    <source>
        <dbReference type="SAM" id="MobiDB-lite"/>
    </source>
</evidence>
<keyword evidence="4" id="KW-1185">Reference proteome</keyword>
<keyword evidence="1" id="KW-0175">Coiled coil</keyword>